<dbReference type="Proteomes" id="UP000464314">
    <property type="component" value="Chromosome"/>
</dbReference>
<dbReference type="GO" id="GO:0005829">
    <property type="term" value="C:cytosol"/>
    <property type="evidence" value="ECO:0007669"/>
    <property type="project" value="TreeGrafter"/>
</dbReference>
<dbReference type="Pfam" id="PF13419">
    <property type="entry name" value="HAD_2"/>
    <property type="match status" value="1"/>
</dbReference>
<name>A0A6P1TSD2_9FIRM</name>
<dbReference type="SFLD" id="SFLDG01129">
    <property type="entry name" value="C1.5:_HAD__Beta-PGM__Phosphata"/>
    <property type="match status" value="1"/>
</dbReference>
<protein>
    <submittedName>
        <fullName evidence="1">HAD hydrolase-like protein</fullName>
    </submittedName>
</protein>
<dbReference type="Gene3D" id="3.40.50.1000">
    <property type="entry name" value="HAD superfamily/HAD-like"/>
    <property type="match status" value="1"/>
</dbReference>
<gene>
    <name evidence="1" type="ORF">Ana3638_22820</name>
</gene>
<dbReference type="SFLD" id="SFLDS00003">
    <property type="entry name" value="Haloacid_Dehalogenase"/>
    <property type="match status" value="1"/>
</dbReference>
<evidence type="ECO:0000313" key="2">
    <source>
        <dbReference type="Proteomes" id="UP000464314"/>
    </source>
</evidence>
<evidence type="ECO:0000313" key="1">
    <source>
        <dbReference type="EMBL" id="QHQ63257.1"/>
    </source>
</evidence>
<dbReference type="Gene3D" id="1.10.150.240">
    <property type="entry name" value="Putative phosphatase, domain 2"/>
    <property type="match status" value="1"/>
</dbReference>
<dbReference type="SUPFAM" id="SSF56784">
    <property type="entry name" value="HAD-like"/>
    <property type="match status" value="1"/>
</dbReference>
<dbReference type="InterPro" id="IPR050155">
    <property type="entry name" value="HAD-like_hydrolase_sf"/>
</dbReference>
<dbReference type="RefSeq" id="WP_161840079.1">
    <property type="nucleotide sequence ID" value="NZ_CP048000.1"/>
</dbReference>
<dbReference type="InterPro" id="IPR041492">
    <property type="entry name" value="HAD_2"/>
</dbReference>
<dbReference type="InterPro" id="IPR023214">
    <property type="entry name" value="HAD_sf"/>
</dbReference>
<keyword evidence="2" id="KW-1185">Reference proteome</keyword>
<sequence length="213" mass="24096">MIRMIAFDFDGTIADTIPICMEAFNTAASPYAGHKLTKQEIVKTFGLNETGMVKSLVKDNWEAALEDFYFSYEKLHVKCMEPFPQIIELINFLKEKNIIVALITGKGKISCDISLKNLKLEEAFSEIMLGDEGYFNKAESIQKLMNKYSVKSDEFYYVGDAVSDVTACREAGVTCLSAAWSEGVNLEQLIKFNPGFIYYDIVKLKDFLLKHCI</sequence>
<dbReference type="PANTHER" id="PTHR43434">
    <property type="entry name" value="PHOSPHOGLYCOLATE PHOSPHATASE"/>
    <property type="match status" value="1"/>
</dbReference>
<dbReference type="PANTHER" id="PTHR43434:SF1">
    <property type="entry name" value="PHOSPHOGLYCOLATE PHOSPHATASE"/>
    <property type="match status" value="1"/>
</dbReference>
<dbReference type="GO" id="GO:0006281">
    <property type="term" value="P:DNA repair"/>
    <property type="evidence" value="ECO:0007669"/>
    <property type="project" value="TreeGrafter"/>
</dbReference>
<accession>A0A6P1TSD2</accession>
<organism evidence="1 2">
    <name type="scientific">Anaerocolumna sedimenticola</name>
    <dbReference type="NCBI Taxonomy" id="2696063"/>
    <lineage>
        <taxon>Bacteria</taxon>
        <taxon>Bacillati</taxon>
        <taxon>Bacillota</taxon>
        <taxon>Clostridia</taxon>
        <taxon>Lachnospirales</taxon>
        <taxon>Lachnospiraceae</taxon>
        <taxon>Anaerocolumna</taxon>
    </lineage>
</organism>
<dbReference type="AlphaFoldDB" id="A0A6P1TSD2"/>
<dbReference type="GO" id="GO:0008967">
    <property type="term" value="F:phosphoglycolate phosphatase activity"/>
    <property type="evidence" value="ECO:0007669"/>
    <property type="project" value="TreeGrafter"/>
</dbReference>
<proteinExistence type="predicted"/>
<dbReference type="InterPro" id="IPR023198">
    <property type="entry name" value="PGP-like_dom2"/>
</dbReference>
<dbReference type="InterPro" id="IPR036412">
    <property type="entry name" value="HAD-like_sf"/>
</dbReference>
<dbReference type="KEGG" id="anr:Ana3638_22820"/>
<keyword evidence="1" id="KW-0378">Hydrolase</keyword>
<reference evidence="1 2" key="1">
    <citation type="submission" date="2020-01" db="EMBL/GenBank/DDBJ databases">
        <title>Genome analysis of Anaerocolumna sp. CBA3638.</title>
        <authorList>
            <person name="Kim J."/>
            <person name="Roh S.W."/>
        </authorList>
    </citation>
    <scope>NUCLEOTIDE SEQUENCE [LARGE SCALE GENOMIC DNA]</scope>
    <source>
        <strain evidence="1 2">CBA3638</strain>
    </source>
</reference>
<dbReference type="EMBL" id="CP048000">
    <property type="protein sequence ID" value="QHQ63257.1"/>
    <property type="molecule type" value="Genomic_DNA"/>
</dbReference>